<organism evidence="3 4">
    <name type="scientific">Urochloa decumbens</name>
    <dbReference type="NCBI Taxonomy" id="240449"/>
    <lineage>
        <taxon>Eukaryota</taxon>
        <taxon>Viridiplantae</taxon>
        <taxon>Streptophyta</taxon>
        <taxon>Embryophyta</taxon>
        <taxon>Tracheophyta</taxon>
        <taxon>Spermatophyta</taxon>
        <taxon>Magnoliopsida</taxon>
        <taxon>Liliopsida</taxon>
        <taxon>Poales</taxon>
        <taxon>Poaceae</taxon>
        <taxon>PACMAD clade</taxon>
        <taxon>Panicoideae</taxon>
        <taxon>Panicodae</taxon>
        <taxon>Paniceae</taxon>
        <taxon>Melinidinae</taxon>
        <taxon>Urochloa</taxon>
    </lineage>
</organism>
<evidence type="ECO:0000313" key="3">
    <source>
        <dbReference type="EMBL" id="CAL5045551.1"/>
    </source>
</evidence>
<protein>
    <recommendedName>
        <fullName evidence="2">DUF3615 domain-containing protein</fullName>
    </recommendedName>
</protein>
<keyword evidence="4" id="KW-1185">Reference proteome</keyword>
<feature type="compositionally biased region" description="Polar residues" evidence="1">
    <location>
        <begin position="42"/>
        <end position="53"/>
    </location>
</feature>
<dbReference type="InterPro" id="IPR022059">
    <property type="entry name" value="DUF3615"/>
</dbReference>
<dbReference type="PANTHER" id="PTHR33326">
    <property type="entry name" value="OS05G0543800 PROTEIN"/>
    <property type="match status" value="1"/>
</dbReference>
<dbReference type="Proteomes" id="UP001497457">
    <property type="component" value="Chromosome 35b"/>
</dbReference>
<dbReference type="PANTHER" id="PTHR33326:SF16">
    <property type="match status" value="1"/>
</dbReference>
<name>A0ABC9DUX4_9POAL</name>
<dbReference type="AlphaFoldDB" id="A0ABC9DUX4"/>
<evidence type="ECO:0000259" key="2">
    <source>
        <dbReference type="Pfam" id="PF12274"/>
    </source>
</evidence>
<evidence type="ECO:0000256" key="1">
    <source>
        <dbReference type="SAM" id="MobiDB-lite"/>
    </source>
</evidence>
<evidence type="ECO:0000313" key="4">
    <source>
        <dbReference type="Proteomes" id="UP001497457"/>
    </source>
</evidence>
<sequence length="306" mass="34293">MYEEEELVAAPAESASPLTLQEADGSSLGELHDTTSEESIAPTAQKTVPHNTHNTTDCNHPLGHCRYSASSGPIIWCRSPPNWYFMFLIRMDRGGSFHMYPDLGGPFQSLKEVEVTIDQHLDKLKRQGGMCNERDDISYVERLVRRCVFYPDGTPKRGPNSIARKYPNFQQRHFVQAILDQYNDDHNLLGDLAHELIGDVKEADDVCGAACNLFFAEAIQMERDGDWVLSCCCMIKPNDDGLCYGCASERPDIKHPQNIDAYTGGHVDEYKGFGGDFTFSDSDDDEETQMAKLRIKFKGVGPKQPT</sequence>
<dbReference type="Pfam" id="PF12274">
    <property type="entry name" value="DUF3615"/>
    <property type="match status" value="1"/>
</dbReference>
<reference evidence="3" key="1">
    <citation type="submission" date="2024-10" db="EMBL/GenBank/DDBJ databases">
        <authorList>
            <person name="Ryan C."/>
        </authorList>
    </citation>
    <scope>NUCLEOTIDE SEQUENCE [LARGE SCALE GENOMIC DNA]</scope>
</reference>
<proteinExistence type="predicted"/>
<feature type="domain" description="DUF3615" evidence="2">
    <location>
        <begin position="207"/>
        <end position="256"/>
    </location>
</feature>
<gene>
    <name evidence="3" type="ORF">URODEC1_LOCUS88904</name>
</gene>
<feature type="region of interest" description="Disordered" evidence="1">
    <location>
        <begin position="28"/>
        <end position="53"/>
    </location>
</feature>
<dbReference type="EMBL" id="OZ075145">
    <property type="protein sequence ID" value="CAL5045551.1"/>
    <property type="molecule type" value="Genomic_DNA"/>
</dbReference>
<accession>A0ABC9DUX4</accession>